<gene>
    <name evidence="3" type="ORF">GCM10008101_18310</name>
</gene>
<dbReference type="InterPro" id="IPR008520">
    <property type="entry name" value="DUF802"/>
</dbReference>
<keyword evidence="1" id="KW-1133">Transmembrane helix</keyword>
<dbReference type="RefSeq" id="WP_189449193.1">
    <property type="nucleotide sequence ID" value="NZ_BMXY01000002.1"/>
</dbReference>
<feature type="transmembrane region" description="Helical" evidence="1">
    <location>
        <begin position="105"/>
        <end position="126"/>
    </location>
</feature>
<accession>A0ABQ3C7R4</accession>
<feature type="transmembrane region" description="Helical" evidence="1">
    <location>
        <begin position="32"/>
        <end position="50"/>
    </location>
</feature>
<evidence type="ECO:0000259" key="2">
    <source>
        <dbReference type="Pfam" id="PF05650"/>
    </source>
</evidence>
<dbReference type="Pfam" id="PF05650">
    <property type="entry name" value="DUF802"/>
    <property type="match status" value="2"/>
</dbReference>
<feature type="domain" description="DUF802" evidence="2">
    <location>
        <begin position="376"/>
        <end position="420"/>
    </location>
</feature>
<protein>
    <recommendedName>
        <fullName evidence="2">DUF802 domain-containing protein</fullName>
    </recommendedName>
</protein>
<dbReference type="Gene3D" id="1.20.120.20">
    <property type="entry name" value="Apolipoprotein"/>
    <property type="match status" value="1"/>
</dbReference>
<comment type="caution">
    <text evidence="3">The sequence shown here is derived from an EMBL/GenBank/DDBJ whole genome shotgun (WGS) entry which is preliminary data.</text>
</comment>
<dbReference type="EMBL" id="BMXY01000002">
    <property type="protein sequence ID" value="GGZ64908.1"/>
    <property type="molecule type" value="Genomic_DNA"/>
</dbReference>
<keyword evidence="1" id="KW-0472">Membrane</keyword>
<feature type="domain" description="DUF802" evidence="2">
    <location>
        <begin position="322"/>
        <end position="373"/>
    </location>
</feature>
<sequence length="759" mass="79220">MPNNLLKPAVFSLGLLALVAVGAGYVGSNPLALAVVLVITACYLAGAVELRRYSRATTALATSVDSLDGPVDSLTTWLASLPASLRATVRQRIEGERAPLPAPALTPYLVGLLVLLGMLGTLLGMMSTLRGTGMALESATDLDAVRTSLAAPVKGLAFAFGTSIAGVAASAMLGLLSALCRRERSEAAQALDGAVATHLHVYSRSHQRDEAFRLLQRQVDTMPTLVEQLASTMAAIEQQSARAHERQLAQQAAFHARAEAMHAQLATSVGQSLEASVSRSAEAAGATLRPVAEDTMAALTKQAAELHAEIAQAMQRQIESIGDGLQASTDKVATLWTDAIAQQRAANDGVAQQLDATLAQFTGAFEQRATRLVDTISARVENVGTGAVAAWNDALARQAALGEALARNNEHALAEATTKFGEALSQQAAAGESLASGSAQALADARVAFEEALSKQLAAGEALARNNEQALAEATTRFNEAVSQQAAVGETLARGSDQALAGARAAFEEALSKQLAAGEALARNNEQALVAATACFESQAASLVDTVQRSHAELQARLEANTQAHARETLAEISRLVHDAAEAPKAAAAVIAELRQNLSDSLARDTAMLEERGRLLATVDTLLGAVNHASAEQRAAVDALIATSADAMERVAARFTEQVEAQGSRLDAAADRIAAGAIDVASVGDVFSEAVQRFGDANEQLAARLQAIEGALERSLERSDEQLAYYVAQAREVVDLSLLAQKQILGELQQRADAQAQPA</sequence>
<keyword evidence="4" id="KW-1185">Reference proteome</keyword>
<reference evidence="4" key="1">
    <citation type="journal article" date="2019" name="Int. J. Syst. Evol. Microbiol.">
        <title>The Global Catalogue of Microorganisms (GCM) 10K type strain sequencing project: providing services to taxonomists for standard genome sequencing and annotation.</title>
        <authorList>
            <consortium name="The Broad Institute Genomics Platform"/>
            <consortium name="The Broad Institute Genome Sequencing Center for Infectious Disease"/>
            <person name="Wu L."/>
            <person name="Ma J."/>
        </authorList>
    </citation>
    <scope>NUCLEOTIDE SEQUENCE [LARGE SCALE GENOMIC DNA]</scope>
    <source>
        <strain evidence="4">KCTC 22558</strain>
    </source>
</reference>
<evidence type="ECO:0000256" key="1">
    <source>
        <dbReference type="SAM" id="Phobius"/>
    </source>
</evidence>
<dbReference type="Proteomes" id="UP000643403">
    <property type="component" value="Unassembled WGS sequence"/>
</dbReference>
<proteinExistence type="predicted"/>
<evidence type="ECO:0000313" key="3">
    <source>
        <dbReference type="EMBL" id="GGZ64908.1"/>
    </source>
</evidence>
<name>A0ABQ3C7R4_9GAMM</name>
<evidence type="ECO:0000313" key="4">
    <source>
        <dbReference type="Proteomes" id="UP000643403"/>
    </source>
</evidence>
<keyword evidence="1" id="KW-0812">Transmembrane</keyword>
<organism evidence="3 4">
    <name type="scientific">Cognatilysobacter xinjiangensis</name>
    <dbReference type="NCBI Taxonomy" id="546892"/>
    <lineage>
        <taxon>Bacteria</taxon>
        <taxon>Pseudomonadati</taxon>
        <taxon>Pseudomonadota</taxon>
        <taxon>Gammaproteobacteria</taxon>
        <taxon>Lysobacterales</taxon>
        <taxon>Lysobacteraceae</taxon>
        <taxon>Cognatilysobacter</taxon>
    </lineage>
</organism>